<reference evidence="5 6" key="1">
    <citation type="submission" date="2023-03" db="EMBL/GenBank/DDBJ databases">
        <title>Complete genome sequence of Tepidibacter sp. SWIR-1, isolated from a deep-sea hydrothermal vent.</title>
        <authorList>
            <person name="Li X."/>
        </authorList>
    </citation>
    <scope>NUCLEOTIDE SEQUENCE [LARGE SCALE GENOMIC DNA]</scope>
    <source>
        <strain evidence="5 6">SWIR-1</strain>
    </source>
</reference>
<evidence type="ECO:0000259" key="4">
    <source>
        <dbReference type="Pfam" id="PF24517"/>
    </source>
</evidence>
<accession>A0ABY8EJM9</accession>
<dbReference type="Proteomes" id="UP001222800">
    <property type="component" value="Chromosome"/>
</dbReference>
<dbReference type="Pfam" id="PF24517">
    <property type="entry name" value="CBM96"/>
    <property type="match status" value="1"/>
</dbReference>
<feature type="domain" description="Carbohydrate-binding module family 96" evidence="4">
    <location>
        <begin position="13"/>
        <end position="129"/>
    </location>
</feature>
<evidence type="ECO:0000313" key="5">
    <source>
        <dbReference type="EMBL" id="WFD11280.1"/>
    </source>
</evidence>
<dbReference type="InterPro" id="IPR055372">
    <property type="entry name" value="CBM96"/>
</dbReference>
<gene>
    <name evidence="5" type="ORF">P4S50_04170</name>
</gene>
<protein>
    <submittedName>
        <fullName evidence="5">DNRLRE domain-containing protein</fullName>
    </submittedName>
</protein>
<dbReference type="NCBIfam" id="NF033679">
    <property type="entry name" value="DNRLRE_dom"/>
    <property type="match status" value="1"/>
</dbReference>
<evidence type="ECO:0000256" key="1">
    <source>
        <dbReference type="ARBA" id="ARBA00004613"/>
    </source>
</evidence>
<organism evidence="5 6">
    <name type="scientific">Tepidibacter hydrothermalis</name>
    <dbReference type="NCBI Taxonomy" id="3036126"/>
    <lineage>
        <taxon>Bacteria</taxon>
        <taxon>Bacillati</taxon>
        <taxon>Bacillota</taxon>
        <taxon>Clostridia</taxon>
        <taxon>Peptostreptococcales</taxon>
        <taxon>Peptostreptococcaceae</taxon>
        <taxon>Tepidibacter</taxon>
    </lineage>
</organism>
<proteinExistence type="predicted"/>
<name>A0ABY8EJM9_9FIRM</name>
<evidence type="ECO:0000256" key="3">
    <source>
        <dbReference type="ARBA" id="ARBA00022729"/>
    </source>
</evidence>
<dbReference type="EMBL" id="CP120733">
    <property type="protein sequence ID" value="WFD11280.1"/>
    <property type="molecule type" value="Genomic_DNA"/>
</dbReference>
<sequence length="190" mass="21865">MRNIIIPASKSLTVSNKFPNKNLNDETISIGNDGTYYYHSYLFFDISALPDNISIHSAEIALFKVEDFFDCYTVKFSIYPILDYFSDFTTWENHPRVDMNVKKNFIPLTCNVCSEIDITDIVIMWSNNTLINKGLFLVGDFTKPSLTSFGSALNKDTYLIPFLRISFKELRSVTPSNRLPFFKLAYEVKS</sequence>
<comment type="subcellular location">
    <subcellularLocation>
        <location evidence="1">Secreted</location>
    </subcellularLocation>
</comment>
<evidence type="ECO:0000256" key="2">
    <source>
        <dbReference type="ARBA" id="ARBA00022525"/>
    </source>
</evidence>
<keyword evidence="6" id="KW-1185">Reference proteome</keyword>
<dbReference type="RefSeq" id="WP_277733303.1">
    <property type="nucleotide sequence ID" value="NZ_CP120733.1"/>
</dbReference>
<keyword evidence="2" id="KW-0964">Secreted</keyword>
<evidence type="ECO:0000313" key="6">
    <source>
        <dbReference type="Proteomes" id="UP001222800"/>
    </source>
</evidence>
<keyword evidence="3" id="KW-0732">Signal</keyword>